<dbReference type="InterPro" id="IPR049317">
    <property type="entry name" value="GCIP-like_N"/>
</dbReference>
<dbReference type="PhylomeDB" id="A0A060TA22"/>
<dbReference type="InterPro" id="IPR026907">
    <property type="entry name" value="GCIP-like"/>
</dbReference>
<dbReference type="Pfam" id="PF13324">
    <property type="entry name" value="GCIP_N"/>
    <property type="match status" value="1"/>
</dbReference>
<feature type="domain" description="Cyclin-D1-binding protein 1-like N-terminal" evidence="1">
    <location>
        <begin position="41"/>
        <end position="187"/>
    </location>
</feature>
<dbReference type="EMBL" id="HG937694">
    <property type="protein sequence ID" value="CDP37965.1"/>
    <property type="molecule type" value="Genomic_DNA"/>
</dbReference>
<dbReference type="PANTHER" id="PTHR15492">
    <property type="entry name" value="CYCLIN D1-BINDING PROTEIN 1"/>
    <property type="match status" value="1"/>
</dbReference>
<dbReference type="Gene3D" id="1.20.1420.10">
    <property type="entry name" value="Talin, central domain"/>
    <property type="match status" value="1"/>
</dbReference>
<accession>A0A060TA22</accession>
<evidence type="ECO:0000313" key="2">
    <source>
        <dbReference type="EMBL" id="CDP37965.1"/>
    </source>
</evidence>
<name>A0A060TA22_BLAAD</name>
<proteinExistence type="predicted"/>
<dbReference type="AlphaFoldDB" id="A0A060TA22"/>
<dbReference type="PANTHER" id="PTHR15492:SF1">
    <property type="entry name" value="CYCLIN-D1-BINDING PROTEIN 1"/>
    <property type="match status" value="1"/>
</dbReference>
<dbReference type="Gene3D" id="1.20.1410.10">
    <property type="entry name" value="I/LWEQ domain"/>
    <property type="match status" value="1"/>
</dbReference>
<protein>
    <submittedName>
        <fullName evidence="2">ARAD1D23760p</fullName>
    </submittedName>
</protein>
<evidence type="ECO:0000259" key="1">
    <source>
        <dbReference type="Pfam" id="PF13324"/>
    </source>
</evidence>
<reference evidence="2" key="2">
    <citation type="submission" date="2014-06" db="EMBL/GenBank/DDBJ databases">
        <title>The complete genome of Blastobotrys (Arxula) adeninivorans LS3 - a yeast of biotechnological interest.</title>
        <authorList>
            <person name="Kunze G."/>
            <person name="Gaillardin C."/>
            <person name="Czernicka M."/>
            <person name="Durrens P."/>
            <person name="Martin T."/>
            <person name="Boer E."/>
            <person name="Gabaldon T."/>
            <person name="Cruz J."/>
            <person name="Talla E."/>
            <person name="Marck C."/>
            <person name="Goffeau A."/>
            <person name="Barbe V."/>
            <person name="Baret P."/>
            <person name="Baronian K."/>
            <person name="Beier S."/>
            <person name="Bleykasten C."/>
            <person name="Bode R."/>
            <person name="Casaregola S."/>
            <person name="Despons L."/>
            <person name="Fairhead C."/>
            <person name="Giersberg M."/>
            <person name="Gierski P."/>
            <person name="Hahnel U."/>
            <person name="Hartmann A."/>
            <person name="Jankowska D."/>
            <person name="Jubin C."/>
            <person name="Jung P."/>
            <person name="Lafontaine I."/>
            <person name="Leh-Louis V."/>
            <person name="Lemaire M."/>
            <person name="Marcet-Houben M."/>
            <person name="Mascher M."/>
            <person name="Morel G."/>
            <person name="Richard G.-F."/>
            <person name="Riechen J."/>
            <person name="Sacerdot C."/>
            <person name="Sarkar A."/>
            <person name="Savel G."/>
            <person name="Schacherer J."/>
            <person name="Sherman D."/>
            <person name="Straub M.-L."/>
            <person name="Stein N."/>
            <person name="Thierry A."/>
            <person name="Trautwein-Schult A."/>
            <person name="Westhof E."/>
            <person name="Worch S."/>
            <person name="Dujon B."/>
            <person name="Souciet J.-L."/>
            <person name="Wincker P."/>
            <person name="Scholz U."/>
            <person name="Neuveglise N."/>
        </authorList>
    </citation>
    <scope>NUCLEOTIDE SEQUENCE</scope>
    <source>
        <strain evidence="2">LS3</strain>
    </source>
</reference>
<sequence>MDSELRLKLQGFQDGVEAFQNTLYNKSGKYERVEPPLKALCDMAQLVHAHVTKIGIAFKPPVSVKAASQCVDDCAKMVPLMLAVYLGMDKDKDGVLLCMETRARLQALMSALSAMLIELLRVDTSPDTAESKSADSTLTSIGMVWQTCDHLKSLPTEGLQGVASTKLQEFSGMIQDSLQDIKEWIEDPSSNDFDFDDFDDDDQAESEGAGEPGEELVNLAKKWQDRLVKVDFLYKSIIKRRLKLLQDDDIEKVYACANDLSAKFDDLIGSIMERIDIQEINDLAKETEDEVRKLVDLVVLRDQQDQFVKWIDLFNANFYK</sequence>
<organism evidence="2">
    <name type="scientific">Blastobotrys adeninivorans</name>
    <name type="common">Yeast</name>
    <name type="synonym">Arxula adeninivorans</name>
    <dbReference type="NCBI Taxonomy" id="409370"/>
    <lineage>
        <taxon>Eukaryota</taxon>
        <taxon>Fungi</taxon>
        <taxon>Dikarya</taxon>
        <taxon>Ascomycota</taxon>
        <taxon>Saccharomycotina</taxon>
        <taxon>Dipodascomycetes</taxon>
        <taxon>Dipodascales</taxon>
        <taxon>Trichomonascaceae</taxon>
        <taxon>Blastobotrys</taxon>
    </lineage>
</organism>
<reference evidence="2" key="1">
    <citation type="submission" date="2014-02" db="EMBL/GenBank/DDBJ databases">
        <authorList>
            <person name="Genoscope - CEA"/>
        </authorList>
    </citation>
    <scope>NUCLEOTIDE SEQUENCE</scope>
    <source>
        <strain evidence="2">LS3</strain>
    </source>
</reference>
<dbReference type="GO" id="GO:0005634">
    <property type="term" value="C:nucleus"/>
    <property type="evidence" value="ECO:0007669"/>
    <property type="project" value="TreeGrafter"/>
</dbReference>
<gene>
    <name evidence="2" type="ORF">GNLVRS02_ARAD1D23760g</name>
</gene>